<dbReference type="Gene3D" id="1.20.5.460">
    <property type="entry name" value="Single helix bin"/>
    <property type="match status" value="1"/>
</dbReference>
<evidence type="ECO:0000313" key="13">
    <source>
        <dbReference type="Proteomes" id="UP000199586"/>
    </source>
</evidence>
<evidence type="ECO:0000259" key="9">
    <source>
        <dbReference type="Pfam" id="PF01619"/>
    </source>
</evidence>
<dbReference type="InterPro" id="IPR002872">
    <property type="entry name" value="Proline_DH_dom"/>
</dbReference>
<dbReference type="EC" id="1.2.1.88" evidence="5"/>
<dbReference type="InterPro" id="IPR029041">
    <property type="entry name" value="FAD-linked_oxidoreductase-like"/>
</dbReference>
<dbReference type="InterPro" id="IPR041349">
    <property type="entry name" value="PRODH"/>
</dbReference>
<evidence type="ECO:0000256" key="6">
    <source>
        <dbReference type="PIRSR" id="PIRSR000197-1"/>
    </source>
</evidence>
<feature type="domain" description="Proline dehydrogenase PutA" evidence="10">
    <location>
        <begin position="62"/>
        <end position="169"/>
    </location>
</feature>
<evidence type="ECO:0000256" key="5">
    <source>
        <dbReference type="PIRNR" id="PIRNR000197"/>
    </source>
</evidence>
<dbReference type="Pfam" id="PF18327">
    <property type="entry name" value="PRODH"/>
    <property type="match status" value="1"/>
</dbReference>
<dbReference type="SUPFAM" id="SSF53720">
    <property type="entry name" value="ALDH-like"/>
    <property type="match status" value="1"/>
</dbReference>
<keyword evidence="5" id="KW-0274">FAD</keyword>
<dbReference type="CDD" id="cd07125">
    <property type="entry name" value="ALDH_PutA-P5CDH"/>
    <property type="match status" value="1"/>
</dbReference>
<dbReference type="PROSITE" id="PS00070">
    <property type="entry name" value="ALDEHYDE_DEHYDR_CYS"/>
    <property type="match status" value="1"/>
</dbReference>
<dbReference type="PANTHER" id="PTHR42862">
    <property type="entry name" value="DELTA-1-PYRROLINE-5-CARBOXYLATE DEHYDROGENASE 1, ISOFORM A-RELATED"/>
    <property type="match status" value="1"/>
</dbReference>
<evidence type="ECO:0000256" key="2">
    <source>
        <dbReference type="ARBA" id="ARBA00023002"/>
    </source>
</evidence>
<evidence type="ECO:0000313" key="12">
    <source>
        <dbReference type="EMBL" id="SFP78991.1"/>
    </source>
</evidence>
<comment type="catalytic activity">
    <reaction evidence="4 5">
        <text>L-glutamate 5-semialdehyde + NAD(+) + H2O = L-glutamate + NADH + 2 H(+)</text>
        <dbReference type="Rhea" id="RHEA:30235"/>
        <dbReference type="ChEBI" id="CHEBI:15377"/>
        <dbReference type="ChEBI" id="CHEBI:15378"/>
        <dbReference type="ChEBI" id="CHEBI:29985"/>
        <dbReference type="ChEBI" id="CHEBI:57540"/>
        <dbReference type="ChEBI" id="CHEBI:57945"/>
        <dbReference type="ChEBI" id="CHEBI:58066"/>
        <dbReference type="EC" id="1.2.1.88"/>
    </reaction>
</comment>
<reference evidence="12 13" key="1">
    <citation type="submission" date="2016-10" db="EMBL/GenBank/DDBJ databases">
        <authorList>
            <person name="de Groot N.N."/>
        </authorList>
    </citation>
    <scope>NUCLEOTIDE SEQUENCE [LARGE SCALE GENOMIC DNA]</scope>
    <source>
        <strain evidence="12 13">CGMCC 1.9113</strain>
    </source>
</reference>
<keyword evidence="3 5" id="KW-0520">NAD</keyword>
<keyword evidence="5" id="KW-0642">Proline metabolism</keyword>
<evidence type="ECO:0000256" key="7">
    <source>
        <dbReference type="SAM" id="MobiDB-lite"/>
    </source>
</evidence>
<dbReference type="InterPro" id="IPR016161">
    <property type="entry name" value="Ald_DH/histidinol_DH"/>
</dbReference>
<comment type="similarity">
    <text evidence="5">In the N-terminal section; belongs to the proline dehydrogenase family.</text>
</comment>
<dbReference type="InterPro" id="IPR024089">
    <property type="entry name" value="PRODH_PutA_dom_I/II"/>
</dbReference>
<dbReference type="RefSeq" id="WP_093333523.1">
    <property type="nucleotide sequence ID" value="NZ_FOXP01000007.1"/>
</dbReference>
<keyword evidence="5" id="KW-0285">Flavoprotein</keyword>
<protein>
    <recommendedName>
        <fullName evidence="5">Bifunctional protein PutA</fullName>
    </recommendedName>
    <domain>
        <recommendedName>
            <fullName evidence="5">Proline dehydrogenase</fullName>
            <ecNumber evidence="5">1.5.5.2</ecNumber>
        </recommendedName>
        <alternativeName>
            <fullName evidence="5">Proline oxidase</fullName>
        </alternativeName>
    </domain>
    <domain>
        <recommendedName>
            <fullName evidence="5">Delta-1-pyrroline-5-carboxylate dehydrogenase</fullName>
            <shortName evidence="5">P5C dehydrogenase</shortName>
            <ecNumber evidence="5">1.2.1.88</ecNumber>
        </recommendedName>
        <alternativeName>
            <fullName evidence="5">L-glutamate gamma-semialdehyde dehydrogenase</fullName>
        </alternativeName>
    </domain>
</protein>
<dbReference type="NCBIfam" id="TIGR01238">
    <property type="entry name" value="D1pyr5carbox3"/>
    <property type="match status" value="1"/>
</dbReference>
<feature type="active site" evidence="6">
    <location>
        <position position="770"/>
    </location>
</feature>
<dbReference type="InterPro" id="IPR050485">
    <property type="entry name" value="Proline_metab_enzyme"/>
</dbReference>
<comment type="function">
    <text evidence="5">Oxidizes proline to glutamate for use as a carbon and nitrogen source.</text>
</comment>
<keyword evidence="2 5" id="KW-0560">Oxidoreductase</keyword>
<dbReference type="Gene3D" id="3.20.20.220">
    <property type="match status" value="1"/>
</dbReference>
<dbReference type="GO" id="GO:0003700">
    <property type="term" value="F:DNA-binding transcription factor activity"/>
    <property type="evidence" value="ECO:0007669"/>
    <property type="project" value="InterPro"/>
</dbReference>
<comment type="pathway">
    <text evidence="1 5">Amino-acid degradation; L-proline degradation into L-glutamate; L-glutamate from L-proline: step 2/2.</text>
</comment>
<dbReference type="GO" id="GO:0003677">
    <property type="term" value="F:DNA binding"/>
    <property type="evidence" value="ECO:0007669"/>
    <property type="project" value="UniProtKB-KW"/>
</dbReference>
<dbReference type="Gene3D" id="1.20.5.550">
    <property type="entry name" value="Single Helix bin"/>
    <property type="match status" value="1"/>
</dbReference>
<comment type="catalytic activity">
    <reaction evidence="5">
        <text>L-proline + a quinone = (S)-1-pyrroline-5-carboxylate + a quinol + H(+)</text>
        <dbReference type="Rhea" id="RHEA:23784"/>
        <dbReference type="ChEBI" id="CHEBI:15378"/>
        <dbReference type="ChEBI" id="CHEBI:17388"/>
        <dbReference type="ChEBI" id="CHEBI:24646"/>
        <dbReference type="ChEBI" id="CHEBI:60039"/>
        <dbReference type="ChEBI" id="CHEBI:132124"/>
        <dbReference type="EC" id="1.5.5.2"/>
    </reaction>
</comment>
<dbReference type="GO" id="GO:0009898">
    <property type="term" value="C:cytoplasmic side of plasma membrane"/>
    <property type="evidence" value="ECO:0007669"/>
    <property type="project" value="TreeGrafter"/>
</dbReference>
<dbReference type="EMBL" id="FOXP01000007">
    <property type="protein sequence ID" value="SFP78991.1"/>
    <property type="molecule type" value="Genomic_DNA"/>
</dbReference>
<dbReference type="Pfam" id="PF00171">
    <property type="entry name" value="Aldedh"/>
    <property type="match status" value="1"/>
</dbReference>
<keyword evidence="13" id="KW-1185">Reference proteome</keyword>
<dbReference type="STRING" id="634430.SAMN04488241_107107"/>
<evidence type="ECO:0000256" key="4">
    <source>
        <dbReference type="ARBA" id="ARBA00048142"/>
    </source>
</evidence>
<dbReference type="Pfam" id="PF01619">
    <property type="entry name" value="Pro_dh"/>
    <property type="match status" value="1"/>
</dbReference>
<evidence type="ECO:0000256" key="1">
    <source>
        <dbReference type="ARBA" id="ARBA00004786"/>
    </source>
</evidence>
<dbReference type="InterPro" id="IPR016163">
    <property type="entry name" value="Ald_DH_C"/>
</dbReference>
<dbReference type="Gene3D" id="3.40.605.10">
    <property type="entry name" value="Aldehyde Dehydrogenase, Chain A, domain 1"/>
    <property type="match status" value="1"/>
</dbReference>
<feature type="active site" evidence="6">
    <location>
        <position position="804"/>
    </location>
</feature>
<dbReference type="PIRSF" id="PIRSF000197">
    <property type="entry name" value="Bifunct_PutA"/>
    <property type="match status" value="1"/>
</dbReference>
<dbReference type="InterPro" id="IPR024082">
    <property type="entry name" value="PRODH_PutA_dom_II"/>
</dbReference>
<dbReference type="GO" id="GO:0004657">
    <property type="term" value="F:proline dehydrogenase activity"/>
    <property type="evidence" value="ECO:0007669"/>
    <property type="project" value="UniProtKB-UniRule"/>
</dbReference>
<dbReference type="PANTHER" id="PTHR42862:SF1">
    <property type="entry name" value="DELTA-1-PYRROLINE-5-CARBOXYLATE DEHYDROGENASE 2, ISOFORM A-RELATED"/>
    <property type="match status" value="1"/>
</dbReference>
<evidence type="ECO:0000259" key="8">
    <source>
        <dbReference type="Pfam" id="PF00171"/>
    </source>
</evidence>
<dbReference type="Gene3D" id="3.40.309.10">
    <property type="entry name" value="Aldehyde Dehydrogenase, Chain A, domain 2"/>
    <property type="match status" value="1"/>
</dbReference>
<proteinExistence type="inferred from homology"/>
<dbReference type="InterPro" id="IPR016160">
    <property type="entry name" value="Ald_DH_CS_CYS"/>
</dbReference>
<accession>A0A1I5T848</accession>
<dbReference type="FunFam" id="3.40.309.10:FF:000005">
    <property type="entry name" value="1-pyrroline-5-carboxylate dehydrogenase 1"/>
    <property type="match status" value="1"/>
</dbReference>
<keyword evidence="5" id="KW-0678">Repressor</keyword>
<dbReference type="InterPro" id="IPR025703">
    <property type="entry name" value="Bifunct_PutA"/>
</dbReference>
<gene>
    <name evidence="12" type="ORF">SAMN04488241_107107</name>
</gene>
<dbReference type="EC" id="1.5.5.2" evidence="5"/>
<dbReference type="OrthoDB" id="9812625at2"/>
<dbReference type="UniPathway" id="UPA00261">
    <property type="reaction ID" value="UER00373"/>
</dbReference>
<organism evidence="12 13">
    <name type="scientific">Sphingomonas rubra</name>
    <dbReference type="NCBI Taxonomy" id="634430"/>
    <lineage>
        <taxon>Bacteria</taxon>
        <taxon>Pseudomonadati</taxon>
        <taxon>Pseudomonadota</taxon>
        <taxon>Alphaproteobacteria</taxon>
        <taxon>Sphingomonadales</taxon>
        <taxon>Sphingomonadaceae</taxon>
        <taxon>Sphingomonas</taxon>
    </lineage>
</organism>
<dbReference type="Proteomes" id="UP000199586">
    <property type="component" value="Unassembled WGS sequence"/>
</dbReference>
<dbReference type="InterPro" id="IPR024090">
    <property type="entry name" value="PRODH_PutA_dom_I"/>
</dbReference>
<comment type="pathway">
    <text evidence="5">Amino-acid degradation; L-proline degradation into L-glutamate; L-glutamate from L-proline: step 1/2.</text>
</comment>
<comment type="similarity">
    <text evidence="5">In the C-terminal section; belongs to the aldehyde dehydrogenase family.</text>
</comment>
<dbReference type="GO" id="GO:0003842">
    <property type="term" value="F:L-glutamate gamma-semialdehyde dehydrogenase activity"/>
    <property type="evidence" value="ECO:0007669"/>
    <property type="project" value="UniProtKB-UniRule"/>
</dbReference>
<dbReference type="SUPFAM" id="SSF81935">
    <property type="entry name" value="N-terminal domain of bifunctional PutA protein"/>
    <property type="match status" value="1"/>
</dbReference>
<dbReference type="NCBIfam" id="NF008869">
    <property type="entry name" value="PRK11904.1"/>
    <property type="match status" value="1"/>
</dbReference>
<comment type="cofactor">
    <cofactor evidence="5">
        <name>FAD</name>
        <dbReference type="ChEBI" id="CHEBI:57692"/>
    </cofactor>
</comment>
<feature type="domain" description="Aldehyde dehydrogenase" evidence="8">
    <location>
        <begin position="554"/>
        <end position="991"/>
    </location>
</feature>
<keyword evidence="5" id="KW-0804">Transcription</keyword>
<sequence length="1013" mass="108721">MTTAVTSAARETMAKLYRAPEPDVLKSLLDRAATPPESRARITDTASGLLADLRAAQNRGWVNQFLQEYRLNSDEGVALLSLAEAFLRVPDPETADLLIADKLGDADWRAHAGQSNSRLVNTATWGLVVGRALVGEGPAGPLKRLISRAGEPFVRSGVGAAMKMMGEIFVMGRTIDEAMRRMKKPENKGFTASFDMLGEAARTYADAERYFDAYKGAIDAVGSDPAAGHSVSVKLSALHPRYEVARWDSCVPALADMLRQLAEQAAGKGIALTVDAEESERLEMSLDIIGRVAALPSLKGWDGFGMAVQAYGKRARPVVAWANGLDRLMNVRLVKGAYWDSEIKRTQVEGLADYPLFTRKAATDVSYLAVARDMLDAENIRPAFASHNALTVATIIEWAGNARDFEFQRLHGMGDGLYERLVRERGYHTRIYAPVGGHRDLLAYLVRRLLENGANSSFVHQLADERLSEADILADPVAKIAGVGGSRHPSIPLPVDLFKAADGHRNSMGLDLSDRPTLERMVGVVNAPLRNQPGEGRGPASGDSQLDPGLRRGGEEVRDAVSRAHAAFPAWNATPVDARAACLERLADLLEEHRDELMAICVQEAKKSIPDAIGEVREAADFCRYYAVEARRRLQAVELPGPTGERNMLHVEGRGVWATVAPWNFPLAIFLGQTAAALVAGNTVVAKPAPQTPLIARRAVELAHEAGVPADALVLVTGGPEVGQALTEDVRVMGVAFTGSTATAKRIARTLVQDDDQEGPGRPIVPLIAETGGINAMIVDSTALPEQVVADVVTSAFRSAGQRCSALRLLLVQEDVADGLIEMLKGAMDTLTVGDPGDPATDVGPVIDRAAFDRLMNYREQVRDRWIKTVDAPTEGLFVPPTAIRLGSVEELNQEWFGPLLHIATWKAGELRETIARVNAKGYGLTMGLHSRIARAAEVAEAEAAVGNLYVNRSMIGAVVGSQPFGGEGLSGTGPKAGGPHYLYRFTAERAVSVDTTSAGGNATLLSLDEGGI</sequence>
<dbReference type="Pfam" id="PF14850">
    <property type="entry name" value="Pro_dh-DNA_bdg"/>
    <property type="match status" value="1"/>
</dbReference>
<keyword evidence="5" id="KW-0805">Transcription regulation</keyword>
<keyword evidence="5" id="KW-0238">DNA-binding</keyword>
<dbReference type="InterPro" id="IPR005933">
    <property type="entry name" value="PutA_C"/>
</dbReference>
<evidence type="ECO:0000256" key="3">
    <source>
        <dbReference type="ARBA" id="ARBA00023027"/>
    </source>
</evidence>
<dbReference type="SUPFAM" id="SSF51730">
    <property type="entry name" value="FAD-linked oxidoreductase"/>
    <property type="match status" value="1"/>
</dbReference>
<feature type="region of interest" description="Disordered" evidence="7">
    <location>
        <begin position="528"/>
        <end position="554"/>
    </location>
</feature>
<evidence type="ECO:0000259" key="10">
    <source>
        <dbReference type="Pfam" id="PF14850"/>
    </source>
</evidence>
<evidence type="ECO:0000259" key="11">
    <source>
        <dbReference type="Pfam" id="PF18327"/>
    </source>
</evidence>
<name>A0A1I5T848_9SPHN</name>
<feature type="domain" description="Proline utilization A proline dehydrogenase N-terminal" evidence="11">
    <location>
        <begin position="7"/>
        <end position="54"/>
    </location>
</feature>
<dbReference type="GO" id="GO:0010133">
    <property type="term" value="P:L-proline catabolic process to L-glutamate"/>
    <property type="evidence" value="ECO:0007669"/>
    <property type="project" value="UniProtKB-UniRule"/>
</dbReference>
<dbReference type="AlphaFoldDB" id="A0A1I5T848"/>
<feature type="domain" description="Proline dehydrogenase" evidence="9">
    <location>
        <begin position="178"/>
        <end position="461"/>
    </location>
</feature>
<dbReference type="InterPro" id="IPR015590">
    <property type="entry name" value="Aldehyde_DH_dom"/>
</dbReference>
<dbReference type="InterPro" id="IPR016162">
    <property type="entry name" value="Ald_DH_N"/>
</dbReference>